<dbReference type="PANTHER" id="PTHR18964:SF165">
    <property type="entry name" value="BETA-GLUCOSIDE KINASE"/>
    <property type="match status" value="1"/>
</dbReference>
<dbReference type="InterPro" id="IPR000600">
    <property type="entry name" value="ROK"/>
</dbReference>
<evidence type="ECO:0000256" key="1">
    <source>
        <dbReference type="ARBA" id="ARBA00006479"/>
    </source>
</evidence>
<dbReference type="PANTHER" id="PTHR18964">
    <property type="entry name" value="ROK (REPRESSOR, ORF, KINASE) FAMILY"/>
    <property type="match status" value="1"/>
</dbReference>
<gene>
    <name evidence="2" type="ORF">H8716_09420</name>
</gene>
<evidence type="ECO:0000313" key="2">
    <source>
        <dbReference type="EMBL" id="MBC8573301.1"/>
    </source>
</evidence>
<name>A0ABR7NA76_9FIRM</name>
<dbReference type="EMBL" id="JACRSZ010000008">
    <property type="protein sequence ID" value="MBC8573301.1"/>
    <property type="molecule type" value="Genomic_DNA"/>
</dbReference>
<organism evidence="2 3">
    <name type="scientific">Jingyaoa shaoxingensis</name>
    <dbReference type="NCBI Taxonomy" id="2763671"/>
    <lineage>
        <taxon>Bacteria</taxon>
        <taxon>Bacillati</taxon>
        <taxon>Bacillota</taxon>
        <taxon>Clostridia</taxon>
        <taxon>Lachnospirales</taxon>
        <taxon>Lachnospiraceae</taxon>
        <taxon>Jingyaoa</taxon>
    </lineage>
</organism>
<comment type="caution">
    <text evidence="2">The sequence shown here is derived from an EMBL/GenBank/DDBJ whole genome shotgun (WGS) entry which is preliminary data.</text>
</comment>
<comment type="similarity">
    <text evidence="1">Belongs to the ROK (NagC/XylR) family.</text>
</comment>
<accession>A0ABR7NA76</accession>
<dbReference type="Pfam" id="PF00480">
    <property type="entry name" value="ROK"/>
    <property type="match status" value="1"/>
</dbReference>
<dbReference type="Gene3D" id="3.30.420.40">
    <property type="match status" value="2"/>
</dbReference>
<sequence>MKTMVLDIGGTAIKSAIFENDQLYDIRETATQASLGGAHVMETAKKVIFSYKKQYNFSAIGISTAGQVDPVHGRIIYANQNIPGYIGTPIREIMESAFQVPVYVENDVNAAALGEAVYGAGRGESDFVCLTYGTGVGGAMFTNGTLYHGSSCSAGEFGAMILHPEDRHPEMDMFSGCYEKYASTTALIRKAQAYDPSITNGKLLFERFQEPPIRQLTDQWIQEIVYGLVSITHMLNPACIILGGGIMEQPYIPARIEELLLPSVMSSFRQVKIQKATLGNQAGMLGASTLPNIHSSTKGGIDFDR</sequence>
<reference evidence="2 3" key="1">
    <citation type="submission" date="2020-08" db="EMBL/GenBank/DDBJ databases">
        <title>Genome public.</title>
        <authorList>
            <person name="Liu C."/>
            <person name="Sun Q."/>
        </authorList>
    </citation>
    <scope>NUCLEOTIDE SEQUENCE [LARGE SCALE GENOMIC DNA]</scope>
    <source>
        <strain evidence="2 3">NSJ-46</strain>
    </source>
</reference>
<dbReference type="SUPFAM" id="SSF53067">
    <property type="entry name" value="Actin-like ATPase domain"/>
    <property type="match status" value="1"/>
</dbReference>
<dbReference type="RefSeq" id="WP_249308425.1">
    <property type="nucleotide sequence ID" value="NZ_JACRSZ010000008.1"/>
</dbReference>
<dbReference type="InterPro" id="IPR043129">
    <property type="entry name" value="ATPase_NBD"/>
</dbReference>
<dbReference type="CDD" id="cd24068">
    <property type="entry name" value="ASKHA_NBD_ROK_FnNanK-like"/>
    <property type="match status" value="1"/>
</dbReference>
<evidence type="ECO:0000313" key="3">
    <source>
        <dbReference type="Proteomes" id="UP000657421"/>
    </source>
</evidence>
<protein>
    <submittedName>
        <fullName evidence="2">ROK family protein</fullName>
    </submittedName>
</protein>
<proteinExistence type="inferred from homology"/>
<keyword evidence="3" id="KW-1185">Reference proteome</keyword>
<dbReference type="Proteomes" id="UP000657421">
    <property type="component" value="Unassembled WGS sequence"/>
</dbReference>